<name>A0A7M7HPR6_STRPU</name>
<dbReference type="PANTHER" id="PTHR12498:SF0">
    <property type="entry name" value="PROTEIN N-TERMINAL ASPARAGINE AMIDOHYDROLASE"/>
    <property type="match status" value="1"/>
</dbReference>
<keyword evidence="2" id="KW-1185">Reference proteome</keyword>
<evidence type="ECO:0000313" key="1">
    <source>
        <dbReference type="EnsemblMetazoa" id="XP_011675478"/>
    </source>
</evidence>
<dbReference type="GeneID" id="576087"/>
<reference evidence="1" key="2">
    <citation type="submission" date="2021-01" db="UniProtKB">
        <authorList>
            <consortium name="EnsemblMetazoa"/>
        </authorList>
    </citation>
    <scope>IDENTIFICATION</scope>
</reference>
<dbReference type="KEGG" id="spu:576087"/>
<dbReference type="RefSeq" id="XP_011675478.2">
    <property type="nucleotide sequence ID" value="XM_011677176.2"/>
</dbReference>
<dbReference type="AlphaFoldDB" id="A0A7M7HPR6"/>
<dbReference type="PANTHER" id="PTHR12498">
    <property type="entry name" value="N-TERMINAL ASPARAGINE AMIDOHYDROLASE"/>
    <property type="match status" value="1"/>
</dbReference>
<dbReference type="InterPro" id="IPR026750">
    <property type="entry name" value="NTAN1"/>
</dbReference>
<sequence length="323" mass="35885">MPLMIDGKLYHPKENVMQLVKDYPKFQVEAAAFCSKPLRHCEALDLLYVNQREYAVTIPSDSVVKVLGSDDATTCHIIVLRHTGSGATALAHLDGHGIEGGINSMLASITALSTGSSEGRLELHIFGGFCDSRGESIEISTNVFSIFHNCVHEVHLVTACMSDLNDTVKDGIHWPILYGVAVNVKSGEIFPASFANKGPDKPLRSVYTLFGNHHMRNVYDHSTGLHMISPFTYRAMPYIGNWLLQPDSFIREHLSTSPEVEPPYFEEGIRDAIRWVTNHPHPTLTVFPGNKPRVYTKNQQGEWMDYCPPQTADDLSSTMPTSS</sequence>
<proteinExistence type="predicted"/>
<dbReference type="OrthoDB" id="539995at2759"/>
<dbReference type="InParanoid" id="A0A7M7HPR6"/>
<dbReference type="GO" id="GO:0005634">
    <property type="term" value="C:nucleus"/>
    <property type="evidence" value="ECO:0000318"/>
    <property type="project" value="GO_Central"/>
</dbReference>
<dbReference type="CTD" id="123803"/>
<dbReference type="EnsemblMetazoa" id="XM_011677176">
    <property type="protein sequence ID" value="XP_011675478"/>
    <property type="gene ID" value="LOC576087"/>
</dbReference>
<evidence type="ECO:0000313" key="2">
    <source>
        <dbReference type="Proteomes" id="UP000007110"/>
    </source>
</evidence>
<organism evidence="1 2">
    <name type="scientific">Strongylocentrotus purpuratus</name>
    <name type="common">Purple sea urchin</name>
    <dbReference type="NCBI Taxonomy" id="7668"/>
    <lineage>
        <taxon>Eukaryota</taxon>
        <taxon>Metazoa</taxon>
        <taxon>Echinodermata</taxon>
        <taxon>Eleutherozoa</taxon>
        <taxon>Echinozoa</taxon>
        <taxon>Echinoidea</taxon>
        <taxon>Euechinoidea</taxon>
        <taxon>Echinacea</taxon>
        <taxon>Camarodonta</taxon>
        <taxon>Echinidea</taxon>
        <taxon>Strongylocentrotidae</taxon>
        <taxon>Strongylocentrotus</taxon>
    </lineage>
</organism>
<dbReference type="GO" id="GO:0008418">
    <property type="term" value="F:protein-N-terminal asparagine amidohydrolase activity"/>
    <property type="evidence" value="ECO:0000318"/>
    <property type="project" value="GO_Central"/>
</dbReference>
<evidence type="ECO:0008006" key="3">
    <source>
        <dbReference type="Google" id="ProtNLM"/>
    </source>
</evidence>
<dbReference type="Proteomes" id="UP000007110">
    <property type="component" value="Unassembled WGS sequence"/>
</dbReference>
<dbReference type="Pfam" id="PF14736">
    <property type="entry name" value="N_Asn_amidohyd"/>
    <property type="match status" value="1"/>
</dbReference>
<dbReference type="OMA" id="WRETFPM"/>
<reference evidence="2" key="1">
    <citation type="submission" date="2015-02" db="EMBL/GenBank/DDBJ databases">
        <title>Genome sequencing for Strongylocentrotus purpuratus.</title>
        <authorList>
            <person name="Murali S."/>
            <person name="Liu Y."/>
            <person name="Vee V."/>
            <person name="English A."/>
            <person name="Wang M."/>
            <person name="Skinner E."/>
            <person name="Han Y."/>
            <person name="Muzny D.M."/>
            <person name="Worley K.C."/>
            <person name="Gibbs R.A."/>
        </authorList>
    </citation>
    <scope>NUCLEOTIDE SEQUENCE</scope>
</reference>
<dbReference type="GO" id="GO:0006511">
    <property type="term" value="P:ubiquitin-dependent protein catabolic process"/>
    <property type="evidence" value="ECO:0000318"/>
    <property type="project" value="GO_Central"/>
</dbReference>
<accession>A0A7M7HPR6</accession>
<protein>
    <recommendedName>
        <fullName evidence="3">Protein N-terminal asparagine amidohydrolase</fullName>
    </recommendedName>
</protein>